<comment type="caution">
    <text evidence="2">The sequence shown here is derived from an EMBL/GenBank/DDBJ whole genome shotgun (WGS) entry which is preliminary data.</text>
</comment>
<accession>A0ABN9WUQ0</accession>
<gene>
    <name evidence="2" type="ORF">PCOR1329_LOCUS70765</name>
</gene>
<evidence type="ECO:0000256" key="1">
    <source>
        <dbReference type="SAM" id="MobiDB-lite"/>
    </source>
</evidence>
<sequence length="587" mass="59988">MAAMAADAAGSPAPAAAERARSHSPAPRSPERGPDSVSRLLERRREWKEGAAAAAAESAGQLEAWQEAMSKTHSPSATGRGEMLDLVETVVSAAVSAAVRSATPHKARPQPRPSVRPTAAPLQAIMDGKEHALDSLDASGDDPAFALPLAKGVDGGFGVDGPFLAELGTDARAQGEVSLGQGGRLSRASYYDLDPKEKDRLHGLKVESGDELLDWYDDVGIAGKQYASSAAGFMDGMGAVGHELAEVPPFPSLGVLGNFEVDVGSRELVASQMDYEGVTDNFKVVDVESRVLVASQVDIEGVAGNFKVDVESRAPVSSVDLDGEREQGGLPEWVRQLNEGIFEKQEQVVAARRLGVDVVTAVLPAKGQVVKAECGENSGEVEVGRKSRKEQVLEVIMGLILHFKDEDLHYAGELIELYDGLMLDVEGSQRDQGFAPLRAPARSAMESRSARRRRQRRAAARCAAAAGLAGLLPPRPGVAPGCLAAAAAVAAAGRGETAAAAGAVARAAALGPAAAAAAARARRLPPAAAAAGAAAPAAGLPAAAAFGAGAAARAGPAGGGGLPAEALAAAAAAAEAEVELQWTVGLD</sequence>
<evidence type="ECO:0000313" key="2">
    <source>
        <dbReference type="EMBL" id="CAK0890568.1"/>
    </source>
</evidence>
<keyword evidence="3" id="KW-1185">Reference proteome</keyword>
<feature type="compositionally biased region" description="Low complexity" evidence="1">
    <location>
        <begin position="1"/>
        <end position="17"/>
    </location>
</feature>
<evidence type="ECO:0000313" key="3">
    <source>
        <dbReference type="Proteomes" id="UP001189429"/>
    </source>
</evidence>
<dbReference type="EMBL" id="CAUYUJ010019370">
    <property type="protein sequence ID" value="CAK0890568.1"/>
    <property type="molecule type" value="Genomic_DNA"/>
</dbReference>
<reference evidence="2" key="1">
    <citation type="submission" date="2023-10" db="EMBL/GenBank/DDBJ databases">
        <authorList>
            <person name="Chen Y."/>
            <person name="Shah S."/>
            <person name="Dougan E. K."/>
            <person name="Thang M."/>
            <person name="Chan C."/>
        </authorList>
    </citation>
    <scope>NUCLEOTIDE SEQUENCE [LARGE SCALE GENOMIC DNA]</scope>
</reference>
<name>A0ABN9WUQ0_9DINO</name>
<protein>
    <submittedName>
        <fullName evidence="2">Uncharacterized protein</fullName>
    </submittedName>
</protein>
<dbReference type="Proteomes" id="UP001189429">
    <property type="component" value="Unassembled WGS sequence"/>
</dbReference>
<organism evidence="2 3">
    <name type="scientific">Prorocentrum cordatum</name>
    <dbReference type="NCBI Taxonomy" id="2364126"/>
    <lineage>
        <taxon>Eukaryota</taxon>
        <taxon>Sar</taxon>
        <taxon>Alveolata</taxon>
        <taxon>Dinophyceae</taxon>
        <taxon>Prorocentrales</taxon>
        <taxon>Prorocentraceae</taxon>
        <taxon>Prorocentrum</taxon>
    </lineage>
</organism>
<feature type="compositionally biased region" description="Basic and acidic residues" evidence="1">
    <location>
        <begin position="29"/>
        <end position="49"/>
    </location>
</feature>
<proteinExistence type="predicted"/>
<feature type="compositionally biased region" description="Low complexity" evidence="1">
    <location>
        <begin position="50"/>
        <end position="64"/>
    </location>
</feature>
<feature type="region of interest" description="Disordered" evidence="1">
    <location>
        <begin position="1"/>
        <end position="79"/>
    </location>
</feature>